<proteinExistence type="predicted"/>
<evidence type="ECO:0000313" key="1">
    <source>
        <dbReference type="EMBL" id="OJJ49088.1"/>
    </source>
</evidence>
<gene>
    <name evidence="1" type="ORF">ASPZODRAFT_129487</name>
</gene>
<dbReference type="OrthoDB" id="4177236at2759"/>
<protein>
    <submittedName>
        <fullName evidence="1">Uncharacterized protein</fullName>
    </submittedName>
</protein>
<evidence type="ECO:0000313" key="2">
    <source>
        <dbReference type="Proteomes" id="UP000184188"/>
    </source>
</evidence>
<organism evidence="1 2">
    <name type="scientific">Penicilliopsis zonata CBS 506.65</name>
    <dbReference type="NCBI Taxonomy" id="1073090"/>
    <lineage>
        <taxon>Eukaryota</taxon>
        <taxon>Fungi</taxon>
        <taxon>Dikarya</taxon>
        <taxon>Ascomycota</taxon>
        <taxon>Pezizomycotina</taxon>
        <taxon>Eurotiomycetes</taxon>
        <taxon>Eurotiomycetidae</taxon>
        <taxon>Eurotiales</taxon>
        <taxon>Aspergillaceae</taxon>
        <taxon>Penicilliopsis</taxon>
    </lineage>
</organism>
<accession>A0A1L9SPI7</accession>
<dbReference type="Proteomes" id="UP000184188">
    <property type="component" value="Unassembled WGS sequence"/>
</dbReference>
<dbReference type="VEuPathDB" id="FungiDB:ASPZODRAFT_129487"/>
<reference evidence="2" key="1">
    <citation type="journal article" date="2017" name="Genome Biol.">
        <title>Comparative genomics reveals high biological diversity and specific adaptations in the industrially and medically important fungal genus Aspergillus.</title>
        <authorList>
            <person name="de Vries R.P."/>
            <person name="Riley R."/>
            <person name="Wiebenga A."/>
            <person name="Aguilar-Osorio G."/>
            <person name="Amillis S."/>
            <person name="Uchima C.A."/>
            <person name="Anderluh G."/>
            <person name="Asadollahi M."/>
            <person name="Askin M."/>
            <person name="Barry K."/>
            <person name="Battaglia E."/>
            <person name="Bayram O."/>
            <person name="Benocci T."/>
            <person name="Braus-Stromeyer S.A."/>
            <person name="Caldana C."/>
            <person name="Canovas D."/>
            <person name="Cerqueira G.C."/>
            <person name="Chen F."/>
            <person name="Chen W."/>
            <person name="Choi C."/>
            <person name="Clum A."/>
            <person name="Dos Santos R.A."/>
            <person name="Damasio A.R."/>
            <person name="Diallinas G."/>
            <person name="Emri T."/>
            <person name="Fekete E."/>
            <person name="Flipphi M."/>
            <person name="Freyberg S."/>
            <person name="Gallo A."/>
            <person name="Gournas C."/>
            <person name="Habgood R."/>
            <person name="Hainaut M."/>
            <person name="Harispe M.L."/>
            <person name="Henrissat B."/>
            <person name="Hilden K.S."/>
            <person name="Hope R."/>
            <person name="Hossain A."/>
            <person name="Karabika E."/>
            <person name="Karaffa L."/>
            <person name="Karanyi Z."/>
            <person name="Krasevec N."/>
            <person name="Kuo A."/>
            <person name="Kusch H."/>
            <person name="LaButti K."/>
            <person name="Lagendijk E.L."/>
            <person name="Lapidus A."/>
            <person name="Levasseur A."/>
            <person name="Lindquist E."/>
            <person name="Lipzen A."/>
            <person name="Logrieco A.F."/>
            <person name="MacCabe A."/>
            <person name="Maekelae M.R."/>
            <person name="Malavazi I."/>
            <person name="Melin P."/>
            <person name="Meyer V."/>
            <person name="Mielnichuk N."/>
            <person name="Miskei M."/>
            <person name="Molnar A.P."/>
            <person name="Mule G."/>
            <person name="Ngan C.Y."/>
            <person name="Orejas M."/>
            <person name="Orosz E."/>
            <person name="Ouedraogo J.P."/>
            <person name="Overkamp K.M."/>
            <person name="Park H.-S."/>
            <person name="Perrone G."/>
            <person name="Piumi F."/>
            <person name="Punt P.J."/>
            <person name="Ram A.F."/>
            <person name="Ramon A."/>
            <person name="Rauscher S."/>
            <person name="Record E."/>
            <person name="Riano-Pachon D.M."/>
            <person name="Robert V."/>
            <person name="Roehrig J."/>
            <person name="Ruller R."/>
            <person name="Salamov A."/>
            <person name="Salih N.S."/>
            <person name="Samson R.A."/>
            <person name="Sandor E."/>
            <person name="Sanguinetti M."/>
            <person name="Schuetze T."/>
            <person name="Sepcic K."/>
            <person name="Shelest E."/>
            <person name="Sherlock G."/>
            <person name="Sophianopoulou V."/>
            <person name="Squina F.M."/>
            <person name="Sun H."/>
            <person name="Susca A."/>
            <person name="Todd R.B."/>
            <person name="Tsang A."/>
            <person name="Unkles S.E."/>
            <person name="van de Wiele N."/>
            <person name="van Rossen-Uffink D."/>
            <person name="Oliveira J.V."/>
            <person name="Vesth T.C."/>
            <person name="Visser J."/>
            <person name="Yu J.-H."/>
            <person name="Zhou M."/>
            <person name="Andersen M.R."/>
            <person name="Archer D.B."/>
            <person name="Baker S.E."/>
            <person name="Benoit I."/>
            <person name="Brakhage A.A."/>
            <person name="Braus G.H."/>
            <person name="Fischer R."/>
            <person name="Frisvad J.C."/>
            <person name="Goldman G.H."/>
            <person name="Houbraken J."/>
            <person name="Oakley B."/>
            <person name="Pocsi I."/>
            <person name="Scazzocchio C."/>
            <person name="Seiboth B."/>
            <person name="vanKuyk P.A."/>
            <person name="Wortman J."/>
            <person name="Dyer P.S."/>
            <person name="Grigoriev I.V."/>
        </authorList>
    </citation>
    <scope>NUCLEOTIDE SEQUENCE [LARGE SCALE GENOMIC DNA]</scope>
    <source>
        <strain evidence="2">CBS 506.65</strain>
    </source>
</reference>
<dbReference type="EMBL" id="KV878338">
    <property type="protein sequence ID" value="OJJ49088.1"/>
    <property type="molecule type" value="Genomic_DNA"/>
</dbReference>
<keyword evidence="2" id="KW-1185">Reference proteome</keyword>
<sequence length="60" mass="7358">MEYGKGQTLEQAWDTLEHHDQTVLCHELQRACDRLRRLEQEPEKFIGKLRRPLYMIDYRI</sequence>
<name>A0A1L9SPI7_9EURO</name>
<dbReference type="AlphaFoldDB" id="A0A1L9SPI7"/>
<dbReference type="RefSeq" id="XP_022583598.1">
    <property type="nucleotide sequence ID" value="XM_022722278.1"/>
</dbReference>
<dbReference type="GeneID" id="34608743"/>